<dbReference type="Pfam" id="PF07238">
    <property type="entry name" value="PilZ"/>
    <property type="match status" value="1"/>
</dbReference>
<proteinExistence type="predicted"/>
<dbReference type="Proteomes" id="UP001194469">
    <property type="component" value="Unassembled WGS sequence"/>
</dbReference>
<protein>
    <submittedName>
        <fullName evidence="2">PilZ domain-containing protein</fullName>
    </submittedName>
</protein>
<sequence length="110" mass="11867">MERRRHARIFLKAYGLNQSCRVHMGGADRIAQIIDISPGGSRMLLADGNAMPELGVRGILLRGENFRLAYLNDVAYTVAWVNGSEFGASFDVDLDASVSGLQADLADLAG</sequence>
<comment type="caution">
    <text evidence="2">The sequence shown here is derived from an EMBL/GenBank/DDBJ whole genome shotgun (WGS) entry which is preliminary data.</text>
</comment>
<keyword evidence="3" id="KW-1185">Reference proteome</keyword>
<dbReference type="RefSeq" id="WP_196607984.1">
    <property type="nucleotide sequence ID" value="NZ_VRYY01000029.1"/>
</dbReference>
<gene>
    <name evidence="2" type="ORF">FVW20_01460</name>
</gene>
<reference evidence="2 3" key="1">
    <citation type="submission" date="2019-08" db="EMBL/GenBank/DDBJ databases">
        <authorList>
            <person name="Luo N."/>
        </authorList>
    </citation>
    <scope>NUCLEOTIDE SEQUENCE [LARGE SCALE GENOMIC DNA]</scope>
    <source>
        <strain evidence="2 3">NCIMB 9442</strain>
    </source>
</reference>
<dbReference type="EMBL" id="VRYY01000029">
    <property type="protein sequence ID" value="MBG3875724.1"/>
    <property type="molecule type" value="Genomic_DNA"/>
</dbReference>
<organism evidence="2 3">
    <name type="scientific">Nitratidesulfovibrio oxamicus</name>
    <dbReference type="NCBI Taxonomy" id="32016"/>
    <lineage>
        <taxon>Bacteria</taxon>
        <taxon>Pseudomonadati</taxon>
        <taxon>Thermodesulfobacteriota</taxon>
        <taxon>Desulfovibrionia</taxon>
        <taxon>Desulfovibrionales</taxon>
        <taxon>Desulfovibrionaceae</taxon>
        <taxon>Nitratidesulfovibrio</taxon>
    </lineage>
</organism>
<evidence type="ECO:0000313" key="2">
    <source>
        <dbReference type="EMBL" id="MBG3875724.1"/>
    </source>
</evidence>
<evidence type="ECO:0000259" key="1">
    <source>
        <dbReference type="Pfam" id="PF07238"/>
    </source>
</evidence>
<dbReference type="SUPFAM" id="SSF141371">
    <property type="entry name" value="PilZ domain-like"/>
    <property type="match status" value="1"/>
</dbReference>
<accession>A0ABS0IZX0</accession>
<dbReference type="InterPro" id="IPR009875">
    <property type="entry name" value="PilZ_domain"/>
</dbReference>
<evidence type="ECO:0000313" key="3">
    <source>
        <dbReference type="Proteomes" id="UP001194469"/>
    </source>
</evidence>
<name>A0ABS0IZX0_9BACT</name>
<feature type="domain" description="PilZ" evidence="1">
    <location>
        <begin position="2"/>
        <end position="97"/>
    </location>
</feature>